<dbReference type="AlphaFoldDB" id="A0A934X4D2"/>
<dbReference type="HAMAP" id="MF_00236">
    <property type="entry name" value="TatA_E"/>
    <property type="match status" value="1"/>
</dbReference>
<proteinExistence type="inferred from homology"/>
<dbReference type="GO" id="GO:0033281">
    <property type="term" value="C:TAT protein transport complex"/>
    <property type="evidence" value="ECO:0007669"/>
    <property type="project" value="UniProtKB-UniRule"/>
</dbReference>
<gene>
    <name evidence="9 11" type="primary">tatA</name>
    <name evidence="11" type="ORF">IPF40_03540</name>
</gene>
<accession>A0A934X4D2</accession>
<keyword evidence="4 9" id="KW-0812">Transmembrane</keyword>
<evidence type="ECO:0000256" key="1">
    <source>
        <dbReference type="ARBA" id="ARBA00004162"/>
    </source>
</evidence>
<evidence type="ECO:0000256" key="2">
    <source>
        <dbReference type="ARBA" id="ARBA00022448"/>
    </source>
</evidence>
<keyword evidence="6 9" id="KW-1133">Transmembrane helix</keyword>
<dbReference type="PANTHER" id="PTHR42982:SF8">
    <property type="entry name" value="SEC-INDEPENDENT PROTEIN TRANSLOCASE PROTEIN TATA"/>
    <property type="match status" value="1"/>
</dbReference>
<evidence type="ECO:0000256" key="9">
    <source>
        <dbReference type="HAMAP-Rule" id="MF_00236"/>
    </source>
</evidence>
<organism evidence="11 12">
    <name type="scientific">Candidatus Phosphoribacter hodrii</name>
    <dbReference type="NCBI Taxonomy" id="2953743"/>
    <lineage>
        <taxon>Bacteria</taxon>
        <taxon>Bacillati</taxon>
        <taxon>Actinomycetota</taxon>
        <taxon>Actinomycetes</taxon>
        <taxon>Micrococcales</taxon>
        <taxon>Dermatophilaceae</taxon>
        <taxon>Candidatus Phosphoribacter</taxon>
    </lineage>
</organism>
<protein>
    <recommendedName>
        <fullName evidence="9">Sec-independent protein translocase protein TatA</fullName>
    </recommendedName>
</protein>
<dbReference type="NCBIfam" id="TIGR01411">
    <property type="entry name" value="tatAE"/>
    <property type="match status" value="1"/>
</dbReference>
<evidence type="ECO:0000313" key="12">
    <source>
        <dbReference type="Proteomes" id="UP000718281"/>
    </source>
</evidence>
<dbReference type="PANTHER" id="PTHR42982">
    <property type="entry name" value="SEC-INDEPENDENT PROTEIN TRANSLOCASE PROTEIN TATA"/>
    <property type="match status" value="1"/>
</dbReference>
<evidence type="ECO:0000256" key="7">
    <source>
        <dbReference type="ARBA" id="ARBA00023010"/>
    </source>
</evidence>
<sequence length="79" mass="8887">MFLREPSHWLIVVLALVLLFGWKRLPDMARSVGRSMRIFKSEVNEMKNDGKEGRPSPAAEDVVPGDVVPPRSTDDRPSV</sequence>
<dbReference type="Gene3D" id="1.20.5.3310">
    <property type="match status" value="1"/>
</dbReference>
<comment type="subunit">
    <text evidence="9">The Tat system comprises two distinct complexes: a TatABC complex, containing multiple copies of TatA, TatB and TatC subunits, and a separate TatA complex, containing only TatA subunits. Substrates initially bind to the TatABC complex, which probably triggers association of the separate TatA complex to form the active translocon.</text>
</comment>
<keyword evidence="2 9" id="KW-0813">Transport</keyword>
<keyword evidence="3 9" id="KW-1003">Cell membrane</keyword>
<evidence type="ECO:0000256" key="4">
    <source>
        <dbReference type="ARBA" id="ARBA00022692"/>
    </source>
</evidence>
<dbReference type="GO" id="GO:0008320">
    <property type="term" value="F:protein transmembrane transporter activity"/>
    <property type="evidence" value="ECO:0007669"/>
    <property type="project" value="UniProtKB-UniRule"/>
</dbReference>
<comment type="function">
    <text evidence="9">Part of the twin-arginine translocation (Tat) system that transports large folded proteins containing a characteristic twin-arginine motif in their signal peptide across membranes. TatA could form the protein-conducting channel of the Tat system.</text>
</comment>
<evidence type="ECO:0000256" key="8">
    <source>
        <dbReference type="ARBA" id="ARBA00023136"/>
    </source>
</evidence>
<dbReference type="EMBL" id="JADIXZ010000003">
    <property type="protein sequence ID" value="MBK6300148.1"/>
    <property type="molecule type" value="Genomic_DNA"/>
</dbReference>
<evidence type="ECO:0000256" key="10">
    <source>
        <dbReference type="SAM" id="MobiDB-lite"/>
    </source>
</evidence>
<evidence type="ECO:0000256" key="5">
    <source>
        <dbReference type="ARBA" id="ARBA00022927"/>
    </source>
</evidence>
<feature type="transmembrane region" description="Helical" evidence="9">
    <location>
        <begin position="6"/>
        <end position="22"/>
    </location>
</feature>
<keyword evidence="8 9" id="KW-0472">Membrane</keyword>
<dbReference type="Pfam" id="PF02416">
    <property type="entry name" value="TatA_B_E"/>
    <property type="match status" value="1"/>
</dbReference>
<comment type="caution">
    <text evidence="11">The sequence shown here is derived from an EMBL/GenBank/DDBJ whole genome shotgun (WGS) entry which is preliminary data.</text>
</comment>
<dbReference type="GO" id="GO:0043953">
    <property type="term" value="P:protein transport by the Tat complex"/>
    <property type="evidence" value="ECO:0007669"/>
    <property type="project" value="UniProtKB-UniRule"/>
</dbReference>
<dbReference type="InterPro" id="IPR003369">
    <property type="entry name" value="TatA/B/E"/>
</dbReference>
<comment type="similarity">
    <text evidence="9">Belongs to the TatA/E family.</text>
</comment>
<name>A0A934X4D2_9MICO</name>
<evidence type="ECO:0000256" key="6">
    <source>
        <dbReference type="ARBA" id="ARBA00022989"/>
    </source>
</evidence>
<feature type="region of interest" description="Disordered" evidence="10">
    <location>
        <begin position="45"/>
        <end position="79"/>
    </location>
</feature>
<reference evidence="11 12" key="1">
    <citation type="submission" date="2020-10" db="EMBL/GenBank/DDBJ databases">
        <title>Connecting structure to function with the recovery of over 1000 high-quality activated sludge metagenome-assembled genomes encoding full-length rRNA genes using long-read sequencing.</title>
        <authorList>
            <person name="Singleton C.M."/>
            <person name="Petriglieri F."/>
            <person name="Kristensen J.M."/>
            <person name="Kirkegaard R.H."/>
            <person name="Michaelsen T.Y."/>
            <person name="Andersen M.H."/>
            <person name="Karst S.M."/>
            <person name="Dueholm M.S."/>
            <person name="Nielsen P.H."/>
            <person name="Albertsen M."/>
        </authorList>
    </citation>
    <scope>NUCLEOTIDE SEQUENCE [LARGE SCALE GENOMIC DNA]</scope>
    <source>
        <strain evidence="11">AalE_18-Q3-R2-46_BAT3C.188</strain>
    </source>
</reference>
<keyword evidence="7 9" id="KW-0811">Translocation</keyword>
<dbReference type="NCBIfam" id="NF001854">
    <property type="entry name" value="PRK00575.1"/>
    <property type="match status" value="1"/>
</dbReference>
<comment type="subcellular location">
    <subcellularLocation>
        <location evidence="1 9">Cell membrane</location>
        <topology evidence="1 9">Single-pass membrane protein</topology>
    </subcellularLocation>
</comment>
<evidence type="ECO:0000256" key="3">
    <source>
        <dbReference type="ARBA" id="ARBA00022475"/>
    </source>
</evidence>
<keyword evidence="5 9" id="KW-0653">Protein transport</keyword>
<feature type="compositionally biased region" description="Basic and acidic residues" evidence="10">
    <location>
        <begin position="45"/>
        <end position="54"/>
    </location>
</feature>
<dbReference type="InterPro" id="IPR006312">
    <property type="entry name" value="TatA/E"/>
</dbReference>
<dbReference type="Proteomes" id="UP000718281">
    <property type="component" value="Unassembled WGS sequence"/>
</dbReference>
<evidence type="ECO:0000313" key="11">
    <source>
        <dbReference type="EMBL" id="MBK6300148.1"/>
    </source>
</evidence>